<dbReference type="AlphaFoldDB" id="A0A8J5RL42"/>
<reference evidence="2" key="2">
    <citation type="submission" date="2021-02" db="EMBL/GenBank/DDBJ databases">
        <authorList>
            <person name="Kimball J.A."/>
            <person name="Haas M.W."/>
            <person name="Macchietto M."/>
            <person name="Kono T."/>
            <person name="Duquette J."/>
            <person name="Shao M."/>
        </authorList>
    </citation>
    <scope>NUCLEOTIDE SEQUENCE</scope>
    <source>
        <tissue evidence="2">Fresh leaf tissue</tissue>
    </source>
</reference>
<gene>
    <name evidence="2" type="ORF">GUJ93_ZPchr0001g31146</name>
</gene>
<accession>A0A8J5RL42</accession>
<reference evidence="2" key="1">
    <citation type="journal article" date="2021" name="bioRxiv">
        <title>Whole Genome Assembly and Annotation of Northern Wild Rice, Zizania palustris L., Supports a Whole Genome Duplication in the Zizania Genus.</title>
        <authorList>
            <person name="Haas M."/>
            <person name="Kono T."/>
            <person name="Macchietto M."/>
            <person name="Millas R."/>
            <person name="McGilp L."/>
            <person name="Shao M."/>
            <person name="Duquette J."/>
            <person name="Hirsch C.N."/>
            <person name="Kimball J."/>
        </authorList>
    </citation>
    <scope>NUCLEOTIDE SEQUENCE</scope>
    <source>
        <tissue evidence="2">Fresh leaf tissue</tissue>
    </source>
</reference>
<sequence length="203" mass="21572">MAPVVSCEGGGWTALVASHRGGLRRQRQAVVGGDDKGFGAVEWLGAAAPVIWRPITEQASTRHHFISTSTAPILHVHPPRRPPAVPLLHASNLRILLVGAAVAHLSSSATTRASPYRSSPGGRCHVSAPPSPSSSLVPSPSRALSSADATCEQGAKPAICTADELHYVPVPGTECRLALWRHRPPPEVRAYSLAERWVGRFRC</sequence>
<dbReference type="OrthoDB" id="1736309at2759"/>
<dbReference type="Proteomes" id="UP000729402">
    <property type="component" value="Unassembled WGS sequence"/>
</dbReference>
<feature type="compositionally biased region" description="Low complexity" evidence="1">
    <location>
        <begin position="133"/>
        <end position="142"/>
    </location>
</feature>
<proteinExistence type="predicted"/>
<name>A0A8J5RL42_ZIZPA</name>
<comment type="caution">
    <text evidence="2">The sequence shown here is derived from an EMBL/GenBank/DDBJ whole genome shotgun (WGS) entry which is preliminary data.</text>
</comment>
<protein>
    <submittedName>
        <fullName evidence="2">Uncharacterized protein</fullName>
    </submittedName>
</protein>
<evidence type="ECO:0000256" key="1">
    <source>
        <dbReference type="SAM" id="MobiDB-lite"/>
    </source>
</evidence>
<evidence type="ECO:0000313" key="3">
    <source>
        <dbReference type="Proteomes" id="UP000729402"/>
    </source>
</evidence>
<dbReference type="EMBL" id="JAAALK010000288">
    <property type="protein sequence ID" value="KAG8055781.1"/>
    <property type="molecule type" value="Genomic_DNA"/>
</dbReference>
<organism evidence="2 3">
    <name type="scientific">Zizania palustris</name>
    <name type="common">Northern wild rice</name>
    <dbReference type="NCBI Taxonomy" id="103762"/>
    <lineage>
        <taxon>Eukaryota</taxon>
        <taxon>Viridiplantae</taxon>
        <taxon>Streptophyta</taxon>
        <taxon>Embryophyta</taxon>
        <taxon>Tracheophyta</taxon>
        <taxon>Spermatophyta</taxon>
        <taxon>Magnoliopsida</taxon>
        <taxon>Liliopsida</taxon>
        <taxon>Poales</taxon>
        <taxon>Poaceae</taxon>
        <taxon>BOP clade</taxon>
        <taxon>Oryzoideae</taxon>
        <taxon>Oryzeae</taxon>
        <taxon>Zizaniinae</taxon>
        <taxon>Zizania</taxon>
    </lineage>
</organism>
<feature type="region of interest" description="Disordered" evidence="1">
    <location>
        <begin position="109"/>
        <end position="142"/>
    </location>
</feature>
<evidence type="ECO:0000313" key="2">
    <source>
        <dbReference type="EMBL" id="KAG8055781.1"/>
    </source>
</evidence>
<keyword evidence="3" id="KW-1185">Reference proteome</keyword>